<feature type="non-terminal residue" evidence="2">
    <location>
        <position position="1"/>
    </location>
</feature>
<evidence type="ECO:0000313" key="3">
    <source>
        <dbReference type="EMBL" id="CAF5111624.1"/>
    </source>
</evidence>
<dbReference type="EMBL" id="CAJOBH010241698">
    <property type="protein sequence ID" value="CAF5111624.1"/>
    <property type="molecule type" value="Genomic_DNA"/>
</dbReference>
<evidence type="ECO:0000313" key="2">
    <source>
        <dbReference type="EMBL" id="CAF5092187.1"/>
    </source>
</evidence>
<dbReference type="Proteomes" id="UP000676336">
    <property type="component" value="Unassembled WGS sequence"/>
</dbReference>
<name>A0A8S3EY76_9BILA</name>
<dbReference type="Proteomes" id="UP000681967">
    <property type="component" value="Unassembled WGS sequence"/>
</dbReference>
<evidence type="ECO:0000256" key="1">
    <source>
        <dbReference type="SAM" id="MobiDB-lite"/>
    </source>
</evidence>
<evidence type="ECO:0000313" key="4">
    <source>
        <dbReference type="Proteomes" id="UP000676336"/>
    </source>
</evidence>
<feature type="region of interest" description="Disordered" evidence="1">
    <location>
        <begin position="1"/>
        <end position="60"/>
    </location>
</feature>
<organism evidence="2 4">
    <name type="scientific">Rotaria magnacalcarata</name>
    <dbReference type="NCBI Taxonomy" id="392030"/>
    <lineage>
        <taxon>Eukaryota</taxon>
        <taxon>Metazoa</taxon>
        <taxon>Spiralia</taxon>
        <taxon>Gnathifera</taxon>
        <taxon>Rotifera</taxon>
        <taxon>Eurotatoria</taxon>
        <taxon>Bdelloidea</taxon>
        <taxon>Philodinida</taxon>
        <taxon>Philodinidae</taxon>
        <taxon>Rotaria</taxon>
    </lineage>
</organism>
<proteinExistence type="predicted"/>
<comment type="caution">
    <text evidence="2">The sequence shown here is derived from an EMBL/GenBank/DDBJ whole genome shotgun (WGS) entry which is preliminary data.</text>
</comment>
<sequence length="60" mass="6797">FHMRRRREQRNTRPTTVASPKVPNKLKQKQHSLTNGKSDNDEAAEQPVVSVGGQSNKKNN</sequence>
<dbReference type="AlphaFoldDB" id="A0A8S3EY76"/>
<dbReference type="EMBL" id="CAJOBI010244564">
    <property type="protein sequence ID" value="CAF5092187.1"/>
    <property type="molecule type" value="Genomic_DNA"/>
</dbReference>
<protein>
    <submittedName>
        <fullName evidence="2">Uncharacterized protein</fullName>
    </submittedName>
</protein>
<accession>A0A8S3EY76</accession>
<gene>
    <name evidence="3" type="ORF">BYL167_LOCUS65776</name>
    <name evidence="2" type="ORF">SMN809_LOCUS61267</name>
</gene>
<reference evidence="2" key="1">
    <citation type="submission" date="2021-02" db="EMBL/GenBank/DDBJ databases">
        <authorList>
            <person name="Nowell W R."/>
        </authorList>
    </citation>
    <scope>NUCLEOTIDE SEQUENCE</scope>
</reference>